<dbReference type="Proteomes" id="UP001350005">
    <property type="component" value="Unassembled WGS sequence"/>
</dbReference>
<sequence length="111" mass="13156">MDNLKQKTLEGLKEIVYNLNNRNISGNIEVIREGTNNEYHHIIVEDVDFEKLKLMDESTRGLASNLSFYCEITKRFFHNTKSPKKYDWVGIVRPRVSYLTESEREKLKIVY</sequence>
<dbReference type="EMBL" id="JAZGJU010000082">
    <property type="protein sequence ID" value="MEE6130252.1"/>
    <property type="molecule type" value="Genomic_DNA"/>
</dbReference>
<comment type="caution">
    <text evidence="1">The sequence shown here is derived from an EMBL/GenBank/DDBJ whole genome shotgun (WGS) entry which is preliminary data.</text>
</comment>
<organism evidence="1 2">
    <name type="scientific">Chryseobacterium arthrosphaerae</name>
    <dbReference type="NCBI Taxonomy" id="651561"/>
    <lineage>
        <taxon>Bacteria</taxon>
        <taxon>Pseudomonadati</taxon>
        <taxon>Bacteroidota</taxon>
        <taxon>Flavobacteriia</taxon>
        <taxon>Flavobacteriales</taxon>
        <taxon>Weeksellaceae</taxon>
        <taxon>Chryseobacterium group</taxon>
        <taxon>Chryseobacterium</taxon>
    </lineage>
</organism>
<keyword evidence="2" id="KW-1185">Reference proteome</keyword>
<evidence type="ECO:0000313" key="1">
    <source>
        <dbReference type="EMBL" id="MEE6130252.1"/>
    </source>
</evidence>
<dbReference type="RefSeq" id="WP_312306554.1">
    <property type="nucleotide sequence ID" value="NZ_JAZGJU010000082.1"/>
</dbReference>
<reference evidence="1 2" key="1">
    <citation type="submission" date="2024-01" db="EMBL/GenBank/DDBJ databases">
        <title>Whole genome of Chryseobacterium arthrosphaerae NNCa 2741.</title>
        <authorList>
            <person name="Boriskina E.V."/>
            <person name="Gordinskaya N.A."/>
            <person name="Kropotov V.S."/>
            <person name="Alekseeva A.E."/>
            <person name="Makhova M.A."/>
            <person name="Kryazhev D.V."/>
            <person name="Shkurkina I.S."/>
        </authorList>
    </citation>
    <scope>NUCLEOTIDE SEQUENCE [LARGE SCALE GENOMIC DNA]</scope>
    <source>
        <strain evidence="1 2">NNCa 2741</strain>
    </source>
</reference>
<gene>
    <name evidence="1" type="ORF">V2E39_22830</name>
</gene>
<name>A0ABU7R617_9FLAO</name>
<evidence type="ECO:0000313" key="2">
    <source>
        <dbReference type="Proteomes" id="UP001350005"/>
    </source>
</evidence>
<protein>
    <submittedName>
        <fullName evidence="1">Uncharacterized protein</fullName>
    </submittedName>
</protein>
<accession>A0ABU7R617</accession>
<proteinExistence type="predicted"/>